<evidence type="ECO:0000256" key="4">
    <source>
        <dbReference type="SAM" id="MobiDB-lite"/>
    </source>
</evidence>
<feature type="transmembrane region" description="Helical" evidence="5">
    <location>
        <begin position="365"/>
        <end position="386"/>
    </location>
</feature>
<dbReference type="Gene3D" id="1.25.40.10">
    <property type="entry name" value="Tetratricopeptide repeat domain"/>
    <property type="match status" value="1"/>
</dbReference>
<dbReference type="AlphaFoldDB" id="A0A1G2U2P8"/>
<dbReference type="SMART" id="SM00028">
    <property type="entry name" value="TPR"/>
    <property type="match status" value="4"/>
</dbReference>
<feature type="transmembrane region" description="Helical" evidence="5">
    <location>
        <begin position="392"/>
        <end position="410"/>
    </location>
</feature>
<feature type="compositionally biased region" description="Basic and acidic residues" evidence="4">
    <location>
        <begin position="746"/>
        <end position="759"/>
    </location>
</feature>
<keyword evidence="5" id="KW-0812">Transmembrane</keyword>
<feature type="transmembrane region" description="Helical" evidence="5">
    <location>
        <begin position="6"/>
        <end position="23"/>
    </location>
</feature>
<keyword evidence="5" id="KW-1133">Transmembrane helix</keyword>
<evidence type="ECO:0000256" key="5">
    <source>
        <dbReference type="SAM" id="Phobius"/>
    </source>
</evidence>
<evidence type="ECO:0000313" key="6">
    <source>
        <dbReference type="EMBL" id="OHB03798.1"/>
    </source>
</evidence>
<name>A0A1G2U2P8_9BACT</name>
<organism evidence="6 7">
    <name type="scientific">Candidatus Zambryskibacteria bacterium RIFCSPLOWO2_01_FULL_43_17</name>
    <dbReference type="NCBI Taxonomy" id="1802760"/>
    <lineage>
        <taxon>Bacteria</taxon>
        <taxon>Candidatus Zambryskiibacteriota</taxon>
    </lineage>
</organism>
<feature type="transmembrane region" description="Helical" evidence="5">
    <location>
        <begin position="137"/>
        <end position="156"/>
    </location>
</feature>
<feature type="transmembrane region" description="Helical" evidence="5">
    <location>
        <begin position="35"/>
        <end position="55"/>
    </location>
</feature>
<dbReference type="InterPro" id="IPR019734">
    <property type="entry name" value="TPR_rpt"/>
</dbReference>
<evidence type="ECO:0000256" key="2">
    <source>
        <dbReference type="ARBA" id="ARBA00022803"/>
    </source>
</evidence>
<keyword evidence="5" id="KW-0472">Membrane</keyword>
<gene>
    <name evidence="6" type="ORF">A2920_01990</name>
</gene>
<accession>A0A1G2U2P8</accession>
<feature type="transmembrane region" description="Helical" evidence="5">
    <location>
        <begin position="234"/>
        <end position="255"/>
    </location>
</feature>
<feature type="region of interest" description="Disordered" evidence="4">
    <location>
        <begin position="735"/>
        <end position="759"/>
    </location>
</feature>
<dbReference type="SUPFAM" id="SSF48452">
    <property type="entry name" value="TPR-like"/>
    <property type="match status" value="1"/>
</dbReference>
<sequence>MSKSLLFIIGSAFCLALYIVYLIREARIAFPKNLLTLSLILLPIVFIISALSNGAKSLSFVGYNLDVGSVVFISAGTILALVTSFIFKSKEKIFYSYLIFLAAFLLLAMYEIIKIFFSTDALSFGLFAGKTSSLVGSWNDMAIFFALTAILSLITLEMIELGRLAKPIFTGTFILSLVLLAIANFSTAWYMLAVFSLLFFLYVISFDHFAKSRRNLGEVTSAESNSVSAGSRKISWGSLILLILSLAFIFKGVVIGESLTNKLGTNYVEVRPNWTSTLMVVKDTLKDSPIVGSGPNTFTYEWLMHRPDGINETLFWNTNFSSGIGTLPSFVATTGVLGLISILFFLVMFLWTGVRSIFQPVSDSFSRYLILSSFLSALFLWLMSIFYVPGPALFGLAFFFTGLFLASLYIEKMQSLSEYSLARSPKLSFLAILLMVVLLVGGLSVAYASIEKTIASSMFQGGITQVRDGGDVDSAQDLVVKAINLDPKDTYYRGLSELYILKVNTLLGNADISTEEARQQFQELVAGSIESAKRSTEINPQEYQNWLTLAQVYGSLVPAPFSIPGAYDNAKAAYEKARSVNPEGPSIPLLLARLEASKGDLKAARAYVDEAIALKPNYAEAHFFLAQIEVTEGNLARAIPSLETVAVLSPGNPGIYFQLGLLRYNASDWTGAVDAFTAAISIVPEYANAKYFLGLSLDRLGRRQEAVAQFDGLSKSNPDNAEIALILSNLKANKSPFTGATPPIDSKPEKRSELPVDEN</sequence>
<evidence type="ECO:0000313" key="7">
    <source>
        <dbReference type="Proteomes" id="UP000179283"/>
    </source>
</evidence>
<dbReference type="GO" id="GO:0009279">
    <property type="term" value="C:cell outer membrane"/>
    <property type="evidence" value="ECO:0007669"/>
    <property type="project" value="TreeGrafter"/>
</dbReference>
<feature type="transmembrane region" description="Helical" evidence="5">
    <location>
        <begin position="330"/>
        <end position="353"/>
    </location>
</feature>
<evidence type="ECO:0000256" key="3">
    <source>
        <dbReference type="PROSITE-ProRule" id="PRU00339"/>
    </source>
</evidence>
<proteinExistence type="predicted"/>
<comment type="caution">
    <text evidence="6">The sequence shown here is derived from an EMBL/GenBank/DDBJ whole genome shotgun (WGS) entry which is preliminary data.</text>
</comment>
<dbReference type="PANTHER" id="PTHR44858:SF1">
    <property type="entry name" value="UDP-N-ACETYLGLUCOSAMINE--PEPTIDE N-ACETYLGLUCOSAMINYLTRANSFERASE SPINDLY-RELATED"/>
    <property type="match status" value="1"/>
</dbReference>
<dbReference type="InterPro" id="IPR050498">
    <property type="entry name" value="Ycf3"/>
</dbReference>
<dbReference type="PROSITE" id="PS50005">
    <property type="entry name" value="TPR"/>
    <property type="match status" value="1"/>
</dbReference>
<keyword evidence="1" id="KW-0677">Repeat</keyword>
<feature type="transmembrane region" description="Helical" evidence="5">
    <location>
        <begin position="67"/>
        <end position="87"/>
    </location>
</feature>
<dbReference type="Pfam" id="PF13432">
    <property type="entry name" value="TPR_16"/>
    <property type="match status" value="2"/>
</dbReference>
<dbReference type="GO" id="GO:0046813">
    <property type="term" value="P:receptor-mediated virion attachment to host cell"/>
    <property type="evidence" value="ECO:0007669"/>
    <property type="project" value="TreeGrafter"/>
</dbReference>
<evidence type="ECO:0000256" key="1">
    <source>
        <dbReference type="ARBA" id="ARBA00022737"/>
    </source>
</evidence>
<protein>
    <submittedName>
        <fullName evidence="6">Uncharacterized protein</fullName>
    </submittedName>
</protein>
<keyword evidence="2 3" id="KW-0802">TPR repeat</keyword>
<feature type="transmembrane region" description="Helical" evidence="5">
    <location>
        <begin position="188"/>
        <end position="206"/>
    </location>
</feature>
<feature type="transmembrane region" description="Helical" evidence="5">
    <location>
        <begin position="94"/>
        <end position="117"/>
    </location>
</feature>
<dbReference type="InterPro" id="IPR011990">
    <property type="entry name" value="TPR-like_helical_dom_sf"/>
</dbReference>
<dbReference type="PANTHER" id="PTHR44858">
    <property type="entry name" value="TETRATRICOPEPTIDE REPEAT PROTEIN 6"/>
    <property type="match status" value="1"/>
</dbReference>
<feature type="repeat" description="TPR" evidence="3">
    <location>
        <begin position="653"/>
        <end position="686"/>
    </location>
</feature>
<dbReference type="Proteomes" id="UP000179283">
    <property type="component" value="Unassembled WGS sequence"/>
</dbReference>
<dbReference type="EMBL" id="MHWD01000016">
    <property type="protein sequence ID" value="OHB03798.1"/>
    <property type="molecule type" value="Genomic_DNA"/>
</dbReference>
<reference evidence="6 7" key="1">
    <citation type="journal article" date="2016" name="Nat. Commun.">
        <title>Thousands of microbial genomes shed light on interconnected biogeochemical processes in an aquifer system.</title>
        <authorList>
            <person name="Anantharaman K."/>
            <person name="Brown C.T."/>
            <person name="Hug L.A."/>
            <person name="Sharon I."/>
            <person name="Castelle C.J."/>
            <person name="Probst A.J."/>
            <person name="Thomas B.C."/>
            <person name="Singh A."/>
            <person name="Wilkins M.J."/>
            <person name="Karaoz U."/>
            <person name="Brodie E.L."/>
            <person name="Williams K.H."/>
            <person name="Hubbard S.S."/>
            <person name="Banfield J.F."/>
        </authorList>
    </citation>
    <scope>NUCLEOTIDE SEQUENCE [LARGE SCALE GENOMIC DNA]</scope>
</reference>
<feature type="transmembrane region" description="Helical" evidence="5">
    <location>
        <begin position="430"/>
        <end position="450"/>
    </location>
</feature>
<feature type="transmembrane region" description="Helical" evidence="5">
    <location>
        <begin position="163"/>
        <end position="182"/>
    </location>
</feature>